<evidence type="ECO:0000313" key="11">
    <source>
        <dbReference type="EMBL" id="AVD68668.2"/>
    </source>
</evidence>
<dbReference type="GO" id="GO:0008174">
    <property type="term" value="F:mRNA methyltransferase activity"/>
    <property type="evidence" value="ECO:0007669"/>
    <property type="project" value="UniProtKB-UniRule"/>
</dbReference>
<feature type="compositionally biased region" description="Low complexity" evidence="8">
    <location>
        <begin position="640"/>
        <end position="650"/>
    </location>
</feature>
<dbReference type="PROSITE" id="PS51743">
    <property type="entry name" value="ALPHAVIRUS_MT"/>
    <property type="match status" value="1"/>
</dbReference>
<dbReference type="GO" id="GO:0039694">
    <property type="term" value="P:viral RNA genome replication"/>
    <property type="evidence" value="ECO:0007669"/>
    <property type="project" value="InterPro"/>
</dbReference>
<feature type="compositionally biased region" description="Low complexity" evidence="8">
    <location>
        <begin position="780"/>
        <end position="793"/>
    </location>
</feature>
<dbReference type="SUPFAM" id="SSF56672">
    <property type="entry name" value="DNA/RNA polymerases"/>
    <property type="match status" value="1"/>
</dbReference>
<keyword evidence="4" id="KW-0547">Nucleotide-binding</keyword>
<evidence type="ECO:0000256" key="2">
    <source>
        <dbReference type="ARBA" id="ARBA00022679"/>
    </source>
</evidence>
<dbReference type="Pfam" id="PF01660">
    <property type="entry name" value="Vmethyltransf"/>
    <property type="match status" value="1"/>
</dbReference>
<sequence length="1899" mass="209854">MENTLYAHGIVSRTNHADALVAPTLNELLAKQKITKLIAPFAIPPNLSKLLDSNGVPVDPEALATHRHPAHKTIENYFLNGPVRSAIREDCTAYFVKENSNKLALAGIPNAPLANTSLTAIDINRYPEAPTGAPPPCTTPLAFMHDALHYMTAADIAEFFRRSPHCHTLIATMVYPPEARAYAPSAYPELYELRYSDNNVTYIPEGHTAGSYTQPRLNEFIDCHTIATENHRLTVTFHETLFAHHLVIISTKDRLPQRHRQFRNPAYVTLPAFLHPFTPVQDRMFPKQVAVANLAYARSVNRLTPLQATGRIRAVVNDTKTPLSLEQIACLEHHMVAVSHLHSPILSSPEGPRGLLELVWAFATFPVHLLLRQPLAFAEFAINSRYTQLETVKQTVTPGITYLHAGHRLSAAYTGKRPAPSARAIGQLIGKLITGHHPYSSLGTNLGPNGRTTPSSLRRGGSPTRALICYAPMAILGGLAVAHNNPNLRLGLLSTHKPSMPPCPSLTTILRSAATTAAATGSRALTGDITAICTIAGAYLAYRLTSGLLAGIADTVTDVLVTKIADLPQSMAITILRFASAYAGPRVAEQLYKVNLELEGTMANDSHPFVPRETCPTDEEEVPTTDPGNEPHTRSRRSNSPHPTAPSTSSTDEDDDTDPEEDNCPTCSGPPDYCHCTEPTPTPSELFEPSPTPSRPTSPQPPPTEAEPETNAQTQQEAEPTPNAPPNNGHPPGRTDLDPANVPLPESDNEAEDPSPAATTNKSTKSHTEAERDNAPPPANRAVNRNPKNTTNTPEPPRPNTRPQKAASTWNTAIAAWSRNDENDPNRPKWVPHQTGTVNYPVPTANTCLLDAFAPHLTRAAAWLLLLRHCSPPPTTEEVNSTGLHIGHAAIIAYSHHMRLHVDNSTATGALVTHNRKTRAPSYVGYHRPTSTHTVRFELGDGTAHWSPRSTDTPNHKLKSIPLPTTAARFAKAITLPAQQLSIDKNRALSYLEAIRQNEGIANRMKGFDYERWKATVKGSHRPDCAVTGYLGLPGSAKSAKIKDIARQILAENPDKVPTFKIVARNNSLANELAKDLALPAKLNFVASTYETALMIHPGDTLILDDVGLFPAGYTDLYLALHPNIRLVVFTGDTAQGTHRPTRRPSPLDHLTSEITHLAPYAVKYIFHSTTLADQVAAQLGLPREVGKYDNRGSIKLNQSFDPTIPTIAPDTETAKAIPGAHTYESCQGLRIHKPYNLLISKKSLYFSDGDIFTALTRGTTHVHIVCPELTVADRLAATGILAALIRPHTSDDTHRGIRYTIVDHISTPTNELTRAVINHISRHAPSHLLNLSPPPTQPVHVVDPNTPIIGIAAWTRLTAPATQLPHRPPPFPARPAAPRPNRNQINQAARAQFATRTPRPLPRGGRLHSEKLPHLHHLKADIFAYPQIEDEDPAKEADQPTTTTPSPTIRETRWRDNATRLHGFLMPDSEVRAHRELWSDRVHSWSSQIDGLPYSIESIFLKHRTKDAATAQATLEKRVRRTSQRKKEMAFIASRHVGAALYNAFCEEYGPQDEEWDPQLYEECRVENETVHLSKPLPTLTANASRSDPSWPLHRIELFMKNQNVTKLGKLNADARAGQIIANFRAQVILTLGPLGRYLAKKILSKLPDHTYVHHGKTTAQLAEFVDRLWDFNQESMESDATAFDQSNGPDILHAETYFMRAKNVPQHLVDYYLDAKRLAYTFLGPLEFMRLTGEVFTLLFNTLAMMMYLAFKYIIPKNTPRAHTGDDVIMNARPKLRPSSQRLLTQIRITTVDEYTKTPSFVGWRLTPGGLIKDPRLLLARAYHAESKNKELETCVSYYYDLTVGLRNWTNILPHLPTQEVAAVHELAWYYQSLAKRYPPLAQALRNTGFSSTSLRF</sequence>
<evidence type="ECO:0000256" key="7">
    <source>
        <dbReference type="ARBA" id="ARBA00022953"/>
    </source>
</evidence>
<dbReference type="GO" id="GO:0006396">
    <property type="term" value="P:RNA processing"/>
    <property type="evidence" value="ECO:0007669"/>
    <property type="project" value="InterPro"/>
</dbReference>
<dbReference type="GO" id="GO:0003968">
    <property type="term" value="F:RNA-directed RNA polymerase activity"/>
    <property type="evidence" value="ECO:0007669"/>
    <property type="project" value="UniProtKB-KW"/>
</dbReference>
<dbReference type="Proteomes" id="UP000831150">
    <property type="component" value="Segment"/>
</dbReference>
<dbReference type="CDD" id="cd23249">
    <property type="entry name" value="Gammaflexiviridae_RdRp"/>
    <property type="match status" value="1"/>
</dbReference>
<evidence type="ECO:0000256" key="3">
    <source>
        <dbReference type="ARBA" id="ARBA00022695"/>
    </source>
</evidence>
<evidence type="ECO:0000256" key="8">
    <source>
        <dbReference type="SAM" id="MobiDB-lite"/>
    </source>
</evidence>
<dbReference type="GO" id="GO:0005524">
    <property type="term" value="F:ATP binding"/>
    <property type="evidence" value="ECO:0007669"/>
    <property type="project" value="UniProtKB-KW"/>
</dbReference>
<evidence type="ECO:0000256" key="5">
    <source>
        <dbReference type="ARBA" id="ARBA00022801"/>
    </source>
</evidence>
<feature type="compositionally biased region" description="Acidic residues" evidence="8">
    <location>
        <begin position="651"/>
        <end position="663"/>
    </location>
</feature>
<dbReference type="GO" id="GO:0003723">
    <property type="term" value="F:RNA binding"/>
    <property type="evidence" value="ECO:0007669"/>
    <property type="project" value="InterPro"/>
</dbReference>
<keyword evidence="12" id="KW-1185">Reference proteome</keyword>
<evidence type="ECO:0000259" key="9">
    <source>
        <dbReference type="PROSITE" id="PS50507"/>
    </source>
</evidence>
<feature type="compositionally biased region" description="Low complexity" evidence="8">
    <location>
        <begin position="709"/>
        <end position="721"/>
    </location>
</feature>
<dbReference type="Pfam" id="PF01443">
    <property type="entry name" value="Viral_helicase1"/>
    <property type="match status" value="1"/>
</dbReference>
<keyword evidence="1" id="KW-0696">RNA-directed RNA polymerase</keyword>
<keyword evidence="3" id="KW-0548">Nucleotidyltransferase</keyword>
<dbReference type="Pfam" id="PF00978">
    <property type="entry name" value="RdRP_2"/>
    <property type="match status" value="1"/>
</dbReference>
<name>A0AAD0GUT0_9VIRU</name>
<dbReference type="InterPro" id="IPR027351">
    <property type="entry name" value="(+)RNA_virus_helicase_core_dom"/>
</dbReference>
<feature type="region of interest" description="Disordered" evidence="8">
    <location>
        <begin position="603"/>
        <end position="808"/>
    </location>
</feature>
<evidence type="ECO:0000256" key="4">
    <source>
        <dbReference type="ARBA" id="ARBA00022741"/>
    </source>
</evidence>
<dbReference type="GO" id="GO:0016556">
    <property type="term" value="P:mRNA modification"/>
    <property type="evidence" value="ECO:0007669"/>
    <property type="project" value="InterPro"/>
</dbReference>
<dbReference type="InterPro" id="IPR001788">
    <property type="entry name" value="RNA-dep_RNA_pol_alsuvir"/>
</dbReference>
<organism evidence="11 12">
    <name type="scientific">Entoleuca gammaflexivirus 2</name>
    <dbReference type="NCBI Taxonomy" id="2086642"/>
    <lineage>
        <taxon>Viruses</taxon>
        <taxon>Riboviria</taxon>
        <taxon>Orthornavirae</taxon>
        <taxon>Kitrinoviricota</taxon>
        <taxon>Alsuviricetes</taxon>
        <taxon>Tymovirales</taxon>
        <taxon>Gammaflexiviridae</taxon>
        <taxon>Xylavirus</taxon>
        <taxon>Xylavirus duoentoleucae</taxon>
        <taxon>Xylavirus EntGFV-2</taxon>
    </lineage>
</organism>
<keyword evidence="7" id="KW-0693">Viral RNA replication</keyword>
<dbReference type="EMBL" id="MF375884">
    <property type="protein sequence ID" value="AVD68668.2"/>
    <property type="molecule type" value="Genomic_RNA"/>
</dbReference>
<feature type="compositionally biased region" description="Pro residues" evidence="8">
    <location>
        <begin position="690"/>
        <end position="705"/>
    </location>
</feature>
<dbReference type="GO" id="GO:0016787">
    <property type="term" value="F:hydrolase activity"/>
    <property type="evidence" value="ECO:0007669"/>
    <property type="project" value="UniProtKB-KW"/>
</dbReference>
<dbReference type="RefSeq" id="YP_010799290.1">
    <property type="nucleotide sequence ID" value="NC_076616.1"/>
</dbReference>
<dbReference type="PROSITE" id="PS50507">
    <property type="entry name" value="RDRP_SSRNA_POS"/>
    <property type="match status" value="1"/>
</dbReference>
<keyword evidence="6" id="KW-0067">ATP-binding</keyword>
<protein>
    <submittedName>
        <fullName evidence="11">Replicase</fullName>
    </submittedName>
</protein>
<evidence type="ECO:0000256" key="6">
    <source>
        <dbReference type="ARBA" id="ARBA00022840"/>
    </source>
</evidence>
<evidence type="ECO:0000259" key="10">
    <source>
        <dbReference type="PROSITE" id="PS51743"/>
    </source>
</evidence>
<evidence type="ECO:0000313" key="12">
    <source>
        <dbReference type="Proteomes" id="UP000831150"/>
    </source>
</evidence>
<reference evidence="11" key="1">
    <citation type="journal article" date="2019" name="Virology">
        <title>Viromes in Xylariaceae fungi infecting avocado in Spain.</title>
        <authorList>
            <person name="Velasco L."/>
            <person name="Arjona-Girona I."/>
            <person name="Cretazzo E."/>
            <person name="Lopez-Herrera C."/>
        </authorList>
    </citation>
    <scope>NUCLEOTIDE SEQUENCE</scope>
    <source>
        <strain evidence="11">E97-14</strain>
    </source>
</reference>
<dbReference type="GO" id="GO:0006351">
    <property type="term" value="P:DNA-templated transcription"/>
    <property type="evidence" value="ECO:0007669"/>
    <property type="project" value="InterPro"/>
</dbReference>
<proteinExistence type="predicted"/>
<keyword evidence="5" id="KW-0378">Hydrolase</keyword>
<feature type="domain" description="Alphavirus-like MT" evidence="10">
    <location>
        <begin position="59"/>
        <end position="221"/>
    </location>
</feature>
<dbReference type="GeneID" id="80537647"/>
<dbReference type="InterPro" id="IPR007094">
    <property type="entry name" value="RNA-dir_pol_PSvirus"/>
</dbReference>
<dbReference type="InterPro" id="IPR002588">
    <property type="entry name" value="Alphavirus-like_MT_dom"/>
</dbReference>
<dbReference type="KEGG" id="vg:80537647"/>
<evidence type="ECO:0000256" key="1">
    <source>
        <dbReference type="ARBA" id="ARBA00022484"/>
    </source>
</evidence>
<feature type="domain" description="RdRp catalytic" evidence="9">
    <location>
        <begin position="1675"/>
        <end position="1782"/>
    </location>
</feature>
<keyword evidence="2" id="KW-0808">Transferase</keyword>
<accession>A0AAD0GUT0</accession>
<dbReference type="InterPro" id="IPR043502">
    <property type="entry name" value="DNA/RNA_pol_sf"/>
</dbReference>